<keyword evidence="2" id="KW-0238">DNA-binding</keyword>
<dbReference type="InterPro" id="IPR001387">
    <property type="entry name" value="Cro/C1-type_HTH"/>
</dbReference>
<gene>
    <name evidence="5" type="ORF">G6N73_23650</name>
</gene>
<dbReference type="Pfam" id="PF01381">
    <property type="entry name" value="HTH_3"/>
    <property type="match status" value="1"/>
</dbReference>
<dbReference type="SMART" id="SM00530">
    <property type="entry name" value="HTH_XRE"/>
    <property type="match status" value="1"/>
</dbReference>
<evidence type="ECO:0000256" key="3">
    <source>
        <dbReference type="ARBA" id="ARBA00023163"/>
    </source>
</evidence>
<proteinExistence type="predicted"/>
<dbReference type="InterPro" id="IPR010982">
    <property type="entry name" value="Lambda_DNA-bd_dom_sf"/>
</dbReference>
<keyword evidence="1" id="KW-0805">Transcription regulation</keyword>
<evidence type="ECO:0000256" key="1">
    <source>
        <dbReference type="ARBA" id="ARBA00023015"/>
    </source>
</evidence>
<name>A0A6G4WH67_9HYPH</name>
<dbReference type="RefSeq" id="WP_165032112.1">
    <property type="nucleotide sequence ID" value="NZ_JAAKZF010000044.1"/>
</dbReference>
<dbReference type="PANTHER" id="PTHR46797:SF23">
    <property type="entry name" value="HTH-TYPE TRANSCRIPTIONAL REGULATOR SUTR"/>
    <property type="match status" value="1"/>
</dbReference>
<keyword evidence="3" id="KW-0804">Transcription</keyword>
<accession>A0A6G4WH67</accession>
<dbReference type="SUPFAM" id="SSF47413">
    <property type="entry name" value="lambda repressor-like DNA-binding domains"/>
    <property type="match status" value="1"/>
</dbReference>
<dbReference type="PROSITE" id="PS50943">
    <property type="entry name" value="HTH_CROC1"/>
    <property type="match status" value="1"/>
</dbReference>
<dbReference type="Gene3D" id="1.10.260.40">
    <property type="entry name" value="lambda repressor-like DNA-binding domains"/>
    <property type="match status" value="1"/>
</dbReference>
<evidence type="ECO:0000259" key="4">
    <source>
        <dbReference type="PROSITE" id="PS50943"/>
    </source>
</evidence>
<comment type="caution">
    <text evidence="5">The sequence shown here is derived from an EMBL/GenBank/DDBJ whole genome shotgun (WGS) entry which is preliminary data.</text>
</comment>
<feature type="domain" description="HTH cro/C1-type" evidence="4">
    <location>
        <begin position="11"/>
        <end position="65"/>
    </location>
</feature>
<dbReference type="Proteomes" id="UP001642900">
    <property type="component" value="Unassembled WGS sequence"/>
</dbReference>
<keyword evidence="6" id="KW-1185">Reference proteome</keyword>
<organism evidence="5 6">
    <name type="scientific">Allomesorhizobium camelthorni</name>
    <dbReference type="NCBI Taxonomy" id="475069"/>
    <lineage>
        <taxon>Bacteria</taxon>
        <taxon>Pseudomonadati</taxon>
        <taxon>Pseudomonadota</taxon>
        <taxon>Alphaproteobacteria</taxon>
        <taxon>Hyphomicrobiales</taxon>
        <taxon>Phyllobacteriaceae</taxon>
        <taxon>Allomesorhizobium</taxon>
    </lineage>
</organism>
<dbReference type="EMBL" id="JAAKZF010000044">
    <property type="protein sequence ID" value="NGO54101.1"/>
    <property type="molecule type" value="Genomic_DNA"/>
</dbReference>
<evidence type="ECO:0000313" key="6">
    <source>
        <dbReference type="Proteomes" id="UP001642900"/>
    </source>
</evidence>
<evidence type="ECO:0000256" key="2">
    <source>
        <dbReference type="ARBA" id="ARBA00023125"/>
    </source>
</evidence>
<sequence>MDIEHIVGTNVRRIRLARGLSQERLAFDAEVDRSYLGALERGEQNPTVRILARIAETLTCTVADLVTESDTPLPANLPRGIRQKG</sequence>
<dbReference type="GO" id="GO:0003700">
    <property type="term" value="F:DNA-binding transcription factor activity"/>
    <property type="evidence" value="ECO:0007669"/>
    <property type="project" value="TreeGrafter"/>
</dbReference>
<dbReference type="PANTHER" id="PTHR46797">
    <property type="entry name" value="HTH-TYPE TRANSCRIPTIONAL REGULATOR"/>
    <property type="match status" value="1"/>
</dbReference>
<dbReference type="CDD" id="cd00093">
    <property type="entry name" value="HTH_XRE"/>
    <property type="match status" value="1"/>
</dbReference>
<dbReference type="InterPro" id="IPR050807">
    <property type="entry name" value="TransReg_Diox_bact_type"/>
</dbReference>
<dbReference type="GO" id="GO:0005829">
    <property type="term" value="C:cytosol"/>
    <property type="evidence" value="ECO:0007669"/>
    <property type="project" value="TreeGrafter"/>
</dbReference>
<evidence type="ECO:0000313" key="5">
    <source>
        <dbReference type="EMBL" id="NGO54101.1"/>
    </source>
</evidence>
<protein>
    <submittedName>
        <fullName evidence="5">Helix-turn-helix transcriptional regulator</fullName>
    </submittedName>
</protein>
<reference evidence="5 6" key="1">
    <citation type="submission" date="2020-02" db="EMBL/GenBank/DDBJ databases">
        <title>Genome sequence of strain CCNWXJ40-4.</title>
        <authorList>
            <person name="Gao J."/>
            <person name="Sun J."/>
        </authorList>
    </citation>
    <scope>NUCLEOTIDE SEQUENCE [LARGE SCALE GENOMIC DNA]</scope>
    <source>
        <strain evidence="5 6">CCNWXJ 40-4</strain>
    </source>
</reference>
<dbReference type="AlphaFoldDB" id="A0A6G4WH67"/>
<dbReference type="GO" id="GO:0003677">
    <property type="term" value="F:DNA binding"/>
    <property type="evidence" value="ECO:0007669"/>
    <property type="project" value="UniProtKB-KW"/>
</dbReference>